<dbReference type="AlphaFoldDB" id="A0A178ZQ98"/>
<feature type="region of interest" description="Disordered" evidence="1">
    <location>
        <begin position="89"/>
        <end position="156"/>
    </location>
</feature>
<feature type="compositionally biased region" description="Basic and acidic residues" evidence="1">
    <location>
        <begin position="124"/>
        <end position="150"/>
    </location>
</feature>
<comment type="caution">
    <text evidence="2">The sequence shown here is derived from an EMBL/GenBank/DDBJ whole genome shotgun (WGS) entry which is preliminary data.</text>
</comment>
<accession>A0A178ZQ98</accession>
<evidence type="ECO:0000256" key="1">
    <source>
        <dbReference type="SAM" id="MobiDB-lite"/>
    </source>
</evidence>
<evidence type="ECO:0000313" key="2">
    <source>
        <dbReference type="EMBL" id="OAP61999.1"/>
    </source>
</evidence>
<feature type="compositionally biased region" description="Low complexity" evidence="1">
    <location>
        <begin position="92"/>
        <end position="119"/>
    </location>
</feature>
<dbReference type="Proteomes" id="UP000078343">
    <property type="component" value="Unassembled WGS sequence"/>
</dbReference>
<dbReference type="InterPro" id="IPR024368">
    <property type="entry name" value="Ecl1/2/3"/>
</dbReference>
<sequence length="323" mass="34633">MGDDPSPASRKIQHGKGSSSARKLKRRSGDSVLTPRSFAPGDNRRDKEQVMAASFLQFCAMCEKQIMTPCNSILYCSEACRRKDAAKPLSASNLSVESSTPPSSLPSSPRPSITTRVSSASPEYQDKPTIRIPFDLHDHRSDLDPTEWKPKIPSRGASTNSEAFRYLSRFHQTHMIAANNNNSPDHSDSLGQFVKPERPAATRHKSTLSMSTLTPSTATPSLANSPTTTSSSLGSLYDFNLRPLAPRTNPLYSTSAGHARSIDLVTPHIPPPASTVVGDVALAGSVPTVDFEVDLWGKKVVKPIVPAATPKGEGLGALFGKGS</sequence>
<dbReference type="RefSeq" id="XP_018695366.1">
    <property type="nucleotide sequence ID" value="XM_018835716.1"/>
</dbReference>
<gene>
    <name evidence="2" type="ORF">AYL99_04202</name>
</gene>
<dbReference type="EMBL" id="LVYI01000003">
    <property type="protein sequence ID" value="OAP61999.1"/>
    <property type="molecule type" value="Genomic_DNA"/>
</dbReference>
<evidence type="ECO:0000313" key="3">
    <source>
        <dbReference type="Proteomes" id="UP000078343"/>
    </source>
</evidence>
<dbReference type="OrthoDB" id="3599883at2759"/>
<dbReference type="GeneID" id="30008371"/>
<dbReference type="Pfam" id="PF12855">
    <property type="entry name" value="Ecl1"/>
    <property type="match status" value="1"/>
</dbReference>
<proteinExistence type="predicted"/>
<feature type="region of interest" description="Disordered" evidence="1">
    <location>
        <begin position="1"/>
        <end position="46"/>
    </location>
</feature>
<evidence type="ECO:0008006" key="4">
    <source>
        <dbReference type="Google" id="ProtNLM"/>
    </source>
</evidence>
<organism evidence="2 3">
    <name type="scientific">Fonsecaea erecta</name>
    <dbReference type="NCBI Taxonomy" id="1367422"/>
    <lineage>
        <taxon>Eukaryota</taxon>
        <taxon>Fungi</taxon>
        <taxon>Dikarya</taxon>
        <taxon>Ascomycota</taxon>
        <taxon>Pezizomycotina</taxon>
        <taxon>Eurotiomycetes</taxon>
        <taxon>Chaetothyriomycetidae</taxon>
        <taxon>Chaetothyriales</taxon>
        <taxon>Herpotrichiellaceae</taxon>
        <taxon>Fonsecaea</taxon>
    </lineage>
</organism>
<feature type="region of interest" description="Disordered" evidence="1">
    <location>
        <begin position="198"/>
        <end position="230"/>
    </location>
</feature>
<protein>
    <recommendedName>
        <fullName evidence="4">Life-span regulatory factor domain-containing protein</fullName>
    </recommendedName>
</protein>
<keyword evidence="3" id="KW-1185">Reference proteome</keyword>
<reference evidence="2 3" key="1">
    <citation type="submission" date="2016-04" db="EMBL/GenBank/DDBJ databases">
        <title>Draft genome of Fonsecaea erecta CBS 125763.</title>
        <authorList>
            <person name="Weiss V.A."/>
            <person name="Vicente V.A."/>
            <person name="Raittz R.T."/>
            <person name="Moreno L.F."/>
            <person name="De Souza E.M."/>
            <person name="Pedrosa F.O."/>
            <person name="Steffens M.B."/>
            <person name="Faoro H."/>
            <person name="Tadra-Sfeir M.Z."/>
            <person name="Najafzadeh M.J."/>
            <person name="Felipe M.S."/>
            <person name="Teixeira M."/>
            <person name="Sun J."/>
            <person name="Xi L."/>
            <person name="Gomes R."/>
            <person name="De Azevedo C.M."/>
            <person name="Salgado C.G."/>
            <person name="Da Silva M.B."/>
            <person name="Nascimento M.F."/>
            <person name="Queiroz-Telles F."/>
            <person name="Attili D.S."/>
            <person name="Gorbushina A."/>
        </authorList>
    </citation>
    <scope>NUCLEOTIDE SEQUENCE [LARGE SCALE GENOMIC DNA]</scope>
    <source>
        <strain evidence="2 3">CBS 125763</strain>
    </source>
</reference>
<name>A0A178ZQ98_9EURO</name>
<feature type="compositionally biased region" description="Low complexity" evidence="1">
    <location>
        <begin position="207"/>
        <end position="230"/>
    </location>
</feature>